<dbReference type="InterPro" id="IPR013346">
    <property type="entry name" value="NrdE_NrdA_C"/>
</dbReference>
<evidence type="ECO:0000256" key="3">
    <source>
        <dbReference type="ARBA" id="ARBA00012274"/>
    </source>
</evidence>
<dbReference type="PROSITE" id="PS51161">
    <property type="entry name" value="ATP_CONE"/>
    <property type="match status" value="1"/>
</dbReference>
<dbReference type="Pfam" id="PF02867">
    <property type="entry name" value="Ribonuc_red_lgC"/>
    <property type="match status" value="1"/>
</dbReference>
<feature type="compositionally biased region" description="Basic residues" evidence="13">
    <location>
        <begin position="797"/>
        <end position="807"/>
    </location>
</feature>
<dbReference type="GO" id="GO:0004748">
    <property type="term" value="F:ribonucleoside-diphosphate reductase activity, thioredoxin disulfide as acceptor"/>
    <property type="evidence" value="ECO:0007669"/>
    <property type="project" value="UniProtKB-EC"/>
</dbReference>
<dbReference type="Pfam" id="PF00317">
    <property type="entry name" value="Ribonuc_red_lgN"/>
    <property type="match status" value="1"/>
</dbReference>
<keyword evidence="4" id="KW-0021">Allosteric enzyme</keyword>
<evidence type="ECO:0000313" key="15">
    <source>
        <dbReference type="EMBL" id="CAI2384815.1"/>
    </source>
</evidence>
<comment type="catalytic activity">
    <reaction evidence="10 12">
        <text>a 2'-deoxyribonucleoside 5'-diphosphate + [thioredoxin]-disulfide + H2O = a ribonucleoside 5'-diphosphate + [thioredoxin]-dithiol</text>
        <dbReference type="Rhea" id="RHEA:23252"/>
        <dbReference type="Rhea" id="RHEA-COMP:10698"/>
        <dbReference type="Rhea" id="RHEA-COMP:10700"/>
        <dbReference type="ChEBI" id="CHEBI:15377"/>
        <dbReference type="ChEBI" id="CHEBI:29950"/>
        <dbReference type="ChEBI" id="CHEBI:50058"/>
        <dbReference type="ChEBI" id="CHEBI:57930"/>
        <dbReference type="ChEBI" id="CHEBI:73316"/>
        <dbReference type="EC" id="1.17.4.1"/>
    </reaction>
</comment>
<name>A0AAD2D9S7_EUPCR</name>
<dbReference type="GO" id="GO:0005971">
    <property type="term" value="C:ribonucleoside-diphosphate reductase complex"/>
    <property type="evidence" value="ECO:0007669"/>
    <property type="project" value="TreeGrafter"/>
</dbReference>
<gene>
    <name evidence="15" type="ORF">ECRASSUSDP1_LOCUS26352</name>
</gene>
<dbReference type="GO" id="GO:0009263">
    <property type="term" value="P:deoxyribonucleotide biosynthetic process"/>
    <property type="evidence" value="ECO:0007669"/>
    <property type="project" value="UniProtKB-KW"/>
</dbReference>
<dbReference type="InterPro" id="IPR008926">
    <property type="entry name" value="RNR_R1-su_N"/>
</dbReference>
<dbReference type="FunFam" id="3.20.70.20:FF:000010">
    <property type="entry name" value="Ribonucleoside-diphosphate reductase"/>
    <property type="match status" value="1"/>
</dbReference>
<dbReference type="GO" id="GO:0005524">
    <property type="term" value="F:ATP binding"/>
    <property type="evidence" value="ECO:0007669"/>
    <property type="project" value="UniProtKB-UniRule"/>
</dbReference>
<evidence type="ECO:0000256" key="4">
    <source>
        <dbReference type="ARBA" id="ARBA00022533"/>
    </source>
</evidence>
<dbReference type="Pfam" id="PF03477">
    <property type="entry name" value="ATP-cone"/>
    <property type="match status" value="1"/>
</dbReference>
<keyword evidence="5 11" id="KW-0547">Nucleotide-binding</keyword>
<comment type="caution">
    <text evidence="15">The sequence shown here is derived from an EMBL/GenBank/DDBJ whole genome shotgun (WGS) entry which is preliminary data.</text>
</comment>
<dbReference type="Proteomes" id="UP001295684">
    <property type="component" value="Unassembled WGS sequence"/>
</dbReference>
<protein>
    <recommendedName>
        <fullName evidence="3 12">Ribonucleoside-diphosphate reductase</fullName>
        <ecNumber evidence="3 12">1.17.4.1</ecNumber>
    </recommendedName>
</protein>
<reference evidence="15" key="1">
    <citation type="submission" date="2023-07" db="EMBL/GenBank/DDBJ databases">
        <authorList>
            <consortium name="AG Swart"/>
            <person name="Singh M."/>
            <person name="Singh A."/>
            <person name="Seah K."/>
            <person name="Emmerich C."/>
        </authorList>
    </citation>
    <scope>NUCLEOTIDE SEQUENCE</scope>
    <source>
        <strain evidence="15">DP1</strain>
    </source>
</reference>
<evidence type="ECO:0000256" key="12">
    <source>
        <dbReference type="RuleBase" id="RU003410"/>
    </source>
</evidence>
<dbReference type="SUPFAM" id="SSF48168">
    <property type="entry name" value="R1 subunit of ribonucleotide reductase, N-terminal domain"/>
    <property type="match status" value="1"/>
</dbReference>
<dbReference type="InterPro" id="IPR000788">
    <property type="entry name" value="RNR_lg_C"/>
</dbReference>
<evidence type="ECO:0000256" key="1">
    <source>
        <dbReference type="ARBA" id="ARBA00010406"/>
    </source>
</evidence>
<dbReference type="EC" id="1.17.4.1" evidence="3 12"/>
<keyword evidence="16" id="KW-1185">Reference proteome</keyword>
<dbReference type="InterPro" id="IPR039718">
    <property type="entry name" value="Rrm1"/>
</dbReference>
<evidence type="ECO:0000256" key="6">
    <source>
        <dbReference type="ARBA" id="ARBA00022840"/>
    </source>
</evidence>
<dbReference type="PROSITE" id="PS00089">
    <property type="entry name" value="RIBORED_LARGE"/>
    <property type="match status" value="1"/>
</dbReference>
<dbReference type="PANTHER" id="PTHR11573:SF6">
    <property type="entry name" value="RIBONUCLEOSIDE-DIPHOSPHATE REDUCTASE LARGE SUBUNIT"/>
    <property type="match status" value="1"/>
</dbReference>
<evidence type="ECO:0000256" key="11">
    <source>
        <dbReference type="PROSITE-ProRule" id="PRU00492"/>
    </source>
</evidence>
<dbReference type="CDD" id="cd01679">
    <property type="entry name" value="RNR_I"/>
    <property type="match status" value="1"/>
</dbReference>
<dbReference type="Gene3D" id="3.20.70.20">
    <property type="match status" value="1"/>
</dbReference>
<feature type="region of interest" description="Disordered" evidence="13">
    <location>
        <begin position="797"/>
        <end position="834"/>
    </location>
</feature>
<dbReference type="PRINTS" id="PR01183">
    <property type="entry name" value="RIBORDTASEM1"/>
</dbReference>
<feature type="domain" description="ATP-cone" evidence="14">
    <location>
        <begin position="16"/>
        <end position="107"/>
    </location>
</feature>
<comment type="function">
    <text evidence="9 12">Provides the precursors necessary for DNA synthesis. Catalyzes the biosynthesis of deoxyribonucleotides from the corresponding ribonucleotides.</text>
</comment>
<evidence type="ECO:0000256" key="7">
    <source>
        <dbReference type="ARBA" id="ARBA00023002"/>
    </source>
</evidence>
<sequence length="834" mass="95011">METTGDAVMAPPAAAKLVIKRDGSKQAFSRDKLEKRLEAMSYELEKEYVTFKDVLDKVENGIYEGVTTQKIDDLLAETCAYMTIVHPDYSQLASRISVSALHKETPDSFFEAMKALKEYVDKAGRPAPLISEDVYEIIEENKEKIEEHIDYKRDHTYDFFGFKTLERSYLLKIDDKIVERPQTMLMRVSIGIHKKDIESAFETYDLMSNKWFTHATPTLFNSGTPKPQMSSCFLLAMRDDSIDGIYDTLKQCAIISKNAGGIGLAVHCIRSTNSYIRGTNGRSNGLVPMLRVFNDTARYVDQGGGKRKGAFAIYLEPWHADIYEFLNLKKNHGKDENRARDLFYAMWVCDLFMKRVEEDGNWTLFCPNECPGLFESWGEEFEKLYTQYEEEGKGVKTVKAQHLWNAIIESQIETGVPYMLYKDSANRKSNQQNLGTIKSSNLCCEIMEYTDKDQVAVCNLASISLARFVNEEGVFDYDRLHEVTRTITKNLNRVIDNNYYPVPEAEYSNFRNRPIGIGVQGLADAYQKMKIPFESEDATDVNKKIFETIYHAAMTMSLDLAKEEGHYETFPGSPISQGKFQFDLWGKEPHTDRYDWDALREEIKEHGVRNSLLVAPMPTASTSQVLGNNESFEPYTSNIYTRRVLAGEFICVNQHLVKDLIKAGLWTWEVKNALMGRNGSLQGIKGIPDEIKNLYKTVWEIPQKTLLNLAIDRAPYICQSQSLNVYMGEPTFAKMSSMHFYAWKNGLKTGQYYLRSQGAADSIKFTVNVESLINSTDKGNSAILQVLSKNNEVKKTKKKIRIKKKKGGKEEESKPVFCPRRKKGDDGPCMSCSG</sequence>
<evidence type="ECO:0000256" key="13">
    <source>
        <dbReference type="SAM" id="MobiDB-lite"/>
    </source>
</evidence>
<evidence type="ECO:0000256" key="8">
    <source>
        <dbReference type="ARBA" id="ARBA00023116"/>
    </source>
</evidence>
<keyword evidence="8 12" id="KW-0215">Deoxyribonucleotide synthesis</keyword>
<organism evidence="15 16">
    <name type="scientific">Euplotes crassus</name>
    <dbReference type="NCBI Taxonomy" id="5936"/>
    <lineage>
        <taxon>Eukaryota</taxon>
        <taxon>Sar</taxon>
        <taxon>Alveolata</taxon>
        <taxon>Ciliophora</taxon>
        <taxon>Intramacronucleata</taxon>
        <taxon>Spirotrichea</taxon>
        <taxon>Hypotrichia</taxon>
        <taxon>Euplotida</taxon>
        <taxon>Euplotidae</taxon>
        <taxon>Moneuplotes</taxon>
    </lineage>
</organism>
<evidence type="ECO:0000256" key="10">
    <source>
        <dbReference type="ARBA" id="ARBA00047754"/>
    </source>
</evidence>
<proteinExistence type="inferred from homology"/>
<evidence type="ECO:0000256" key="2">
    <source>
        <dbReference type="ARBA" id="ARBA00011771"/>
    </source>
</evidence>
<keyword evidence="6 11" id="KW-0067">ATP-binding</keyword>
<dbReference type="SUPFAM" id="SSF51998">
    <property type="entry name" value="PFL-like glycyl radical enzymes"/>
    <property type="match status" value="1"/>
</dbReference>
<dbReference type="AlphaFoldDB" id="A0AAD2D9S7"/>
<dbReference type="InterPro" id="IPR005144">
    <property type="entry name" value="ATP-cone_dom"/>
</dbReference>
<accession>A0AAD2D9S7</accession>
<evidence type="ECO:0000256" key="5">
    <source>
        <dbReference type="ARBA" id="ARBA00022741"/>
    </source>
</evidence>
<dbReference type="NCBIfam" id="TIGR02506">
    <property type="entry name" value="NrdE_NrdA"/>
    <property type="match status" value="1"/>
</dbReference>
<comment type="similarity">
    <text evidence="1 12">Belongs to the ribonucleoside diphosphate reductase large chain family.</text>
</comment>
<evidence type="ECO:0000313" key="16">
    <source>
        <dbReference type="Proteomes" id="UP001295684"/>
    </source>
</evidence>
<keyword evidence="7 12" id="KW-0560">Oxidoreductase</keyword>
<dbReference type="PANTHER" id="PTHR11573">
    <property type="entry name" value="RIBONUCLEOSIDE-DIPHOSPHATE REDUCTASE LARGE CHAIN"/>
    <property type="match status" value="1"/>
</dbReference>
<comment type="subunit">
    <text evidence="2">Heterodimer of a large and a small subunit.</text>
</comment>
<dbReference type="EMBL" id="CAMPGE010027161">
    <property type="protein sequence ID" value="CAI2384815.1"/>
    <property type="molecule type" value="Genomic_DNA"/>
</dbReference>
<dbReference type="InterPro" id="IPR013509">
    <property type="entry name" value="RNR_lsu_N"/>
</dbReference>
<evidence type="ECO:0000259" key="14">
    <source>
        <dbReference type="PROSITE" id="PS51161"/>
    </source>
</evidence>
<evidence type="ECO:0000256" key="9">
    <source>
        <dbReference type="ARBA" id="ARBA00024942"/>
    </source>
</evidence>